<dbReference type="PANTHER" id="PTHR24321">
    <property type="entry name" value="DEHYDROGENASES, SHORT CHAIN"/>
    <property type="match status" value="1"/>
</dbReference>
<protein>
    <submittedName>
        <fullName evidence="3">NAD(P)-dependent oxidoreductase</fullName>
    </submittedName>
</protein>
<comment type="similarity">
    <text evidence="1">Belongs to the short-chain dehydrogenases/reductases (SDR) family.</text>
</comment>
<evidence type="ECO:0000313" key="3">
    <source>
        <dbReference type="EMBL" id="TDD87182.1"/>
    </source>
</evidence>
<reference evidence="3 4" key="1">
    <citation type="submission" date="2019-03" db="EMBL/GenBank/DDBJ databases">
        <title>Draft genome sequences of novel Actinobacteria.</title>
        <authorList>
            <person name="Sahin N."/>
            <person name="Ay H."/>
            <person name="Saygin H."/>
        </authorList>
    </citation>
    <scope>NUCLEOTIDE SEQUENCE [LARGE SCALE GENOMIC DNA]</scope>
    <source>
        <strain evidence="3 4">DSM 45941</strain>
    </source>
</reference>
<proteinExistence type="inferred from homology"/>
<gene>
    <name evidence="3" type="ORF">E1293_08325</name>
</gene>
<dbReference type="FunFam" id="3.40.50.720:FF:000084">
    <property type="entry name" value="Short-chain dehydrogenase reductase"/>
    <property type="match status" value="1"/>
</dbReference>
<dbReference type="AlphaFoldDB" id="A0A4R5BSQ0"/>
<dbReference type="PRINTS" id="PR00080">
    <property type="entry name" value="SDRFAMILY"/>
</dbReference>
<sequence length="338" mass="35887">MGMPAHGCQPRGGRPADRVLTAGRVAVEGVSRNRLSELYLRSTDQCSGRSRMSRPTALVTGAARGQGRSHALAFAERGMRVALLDVASPVSPLQYRPSTAGDLDETARLVEAAGATALPVRCDVRDDGQVGAAVAAVRSAFGSIDVAVLNQGIWSTGPFWEITEEQWTATYDVNVHGTWRLMKAMAPALIEQRGGSVVIIGSTSATVPTSGYAHYASSKAALVQLAKVFALELGGYGVRVNSVSPGLVNTPMIHFQDIYDRVRPGASREDFLRAAYATTALAGRGHLDPASVTAAVLWLCSDAARDITGTDLIVDAGNRLLPRRNPNPTITDEAEEHR</sequence>
<dbReference type="GO" id="GO:0016491">
    <property type="term" value="F:oxidoreductase activity"/>
    <property type="evidence" value="ECO:0007669"/>
    <property type="project" value="UniProtKB-KW"/>
</dbReference>
<dbReference type="InterPro" id="IPR002347">
    <property type="entry name" value="SDR_fam"/>
</dbReference>
<dbReference type="InterPro" id="IPR020904">
    <property type="entry name" value="Sc_DH/Rdtase_CS"/>
</dbReference>
<dbReference type="PANTHER" id="PTHR24321:SF8">
    <property type="entry name" value="ESTRADIOL 17-BETA-DEHYDROGENASE 8-RELATED"/>
    <property type="match status" value="1"/>
</dbReference>
<dbReference type="InterPro" id="IPR036291">
    <property type="entry name" value="NAD(P)-bd_dom_sf"/>
</dbReference>
<evidence type="ECO:0000313" key="4">
    <source>
        <dbReference type="Proteomes" id="UP000295578"/>
    </source>
</evidence>
<organism evidence="3 4">
    <name type="scientific">Actinomadura darangshiensis</name>
    <dbReference type="NCBI Taxonomy" id="705336"/>
    <lineage>
        <taxon>Bacteria</taxon>
        <taxon>Bacillati</taxon>
        <taxon>Actinomycetota</taxon>
        <taxon>Actinomycetes</taxon>
        <taxon>Streptosporangiales</taxon>
        <taxon>Thermomonosporaceae</taxon>
        <taxon>Actinomadura</taxon>
    </lineage>
</organism>
<keyword evidence="2" id="KW-0560">Oxidoreductase</keyword>
<dbReference type="EMBL" id="SMKY01000025">
    <property type="protein sequence ID" value="TDD87182.1"/>
    <property type="molecule type" value="Genomic_DNA"/>
</dbReference>
<dbReference type="Proteomes" id="UP000295578">
    <property type="component" value="Unassembled WGS sequence"/>
</dbReference>
<dbReference type="PRINTS" id="PR00081">
    <property type="entry name" value="GDHRDH"/>
</dbReference>
<name>A0A4R5BSQ0_9ACTN</name>
<keyword evidence="4" id="KW-1185">Reference proteome</keyword>
<dbReference type="Gene3D" id="3.40.50.720">
    <property type="entry name" value="NAD(P)-binding Rossmann-like Domain"/>
    <property type="match status" value="1"/>
</dbReference>
<dbReference type="CDD" id="cd05233">
    <property type="entry name" value="SDR_c"/>
    <property type="match status" value="1"/>
</dbReference>
<dbReference type="OrthoDB" id="5173603at2"/>
<comment type="caution">
    <text evidence="3">The sequence shown here is derived from an EMBL/GenBank/DDBJ whole genome shotgun (WGS) entry which is preliminary data.</text>
</comment>
<dbReference type="Pfam" id="PF13561">
    <property type="entry name" value="adh_short_C2"/>
    <property type="match status" value="1"/>
</dbReference>
<evidence type="ECO:0000256" key="1">
    <source>
        <dbReference type="ARBA" id="ARBA00006484"/>
    </source>
</evidence>
<accession>A0A4R5BSQ0</accession>
<evidence type="ECO:0000256" key="2">
    <source>
        <dbReference type="ARBA" id="ARBA00023002"/>
    </source>
</evidence>
<dbReference type="SUPFAM" id="SSF51735">
    <property type="entry name" value="NAD(P)-binding Rossmann-fold domains"/>
    <property type="match status" value="1"/>
</dbReference>
<dbReference type="PROSITE" id="PS00061">
    <property type="entry name" value="ADH_SHORT"/>
    <property type="match status" value="1"/>
</dbReference>